<dbReference type="RefSeq" id="WP_378094172.1">
    <property type="nucleotide sequence ID" value="NZ_JBHSEP010000004.1"/>
</dbReference>
<sequence>MKTNRRTKRPSAAALLVAVLLLSACGARSAPSNAEAPETGAPAPSAASAGAPAASAGGEAPEDTGKTIYLYGNDFVNFIAPKFAEDTGYRIEAVHYGGGEALAKIEAEQGNPQWDVLMMDGHGSVRSLANRDFLLTGWRPGNLDSLSETGASHVPDDLAYFPVGIHASGVIAYHTKLVSAEEAPKTWEQFFAFQGPVGHADPAVAAPAYPLVSALFEKWGVEEAKSKYEQRFKDGLNIYPKNGPVGKALLSGEIQAAALQEHNAYELKLSGEPVEVIWPEEGAPGSLRVVAISKHTKNPAAAKAFVEYMLKPETQRLLTEIESTESFFTPLAEGVEGRSEREPHGKFLLPDAEWAAEHEVEIKTWFADQNVK</sequence>
<evidence type="ECO:0000313" key="4">
    <source>
        <dbReference type="EMBL" id="MFC4598184.1"/>
    </source>
</evidence>
<feature type="compositionally biased region" description="Low complexity" evidence="2">
    <location>
        <begin position="34"/>
        <end position="59"/>
    </location>
</feature>
<dbReference type="Proteomes" id="UP001596028">
    <property type="component" value="Unassembled WGS sequence"/>
</dbReference>
<comment type="caution">
    <text evidence="4">The sequence shown here is derived from an EMBL/GenBank/DDBJ whole genome shotgun (WGS) entry which is preliminary data.</text>
</comment>
<dbReference type="InterPro" id="IPR006059">
    <property type="entry name" value="SBP"/>
</dbReference>
<proteinExistence type="predicted"/>
<keyword evidence="1 3" id="KW-0732">Signal</keyword>
<reference evidence="5" key="1">
    <citation type="journal article" date="2019" name="Int. J. Syst. Evol. Microbiol.">
        <title>The Global Catalogue of Microorganisms (GCM) 10K type strain sequencing project: providing services to taxonomists for standard genome sequencing and annotation.</title>
        <authorList>
            <consortium name="The Broad Institute Genomics Platform"/>
            <consortium name="The Broad Institute Genome Sequencing Center for Infectious Disease"/>
            <person name="Wu L."/>
            <person name="Ma J."/>
        </authorList>
    </citation>
    <scope>NUCLEOTIDE SEQUENCE [LARGE SCALE GENOMIC DNA]</scope>
    <source>
        <strain evidence="5">CCUG 49571</strain>
    </source>
</reference>
<dbReference type="EMBL" id="JBHSEP010000004">
    <property type="protein sequence ID" value="MFC4598184.1"/>
    <property type="molecule type" value="Genomic_DNA"/>
</dbReference>
<feature type="chain" id="PRO_5046989194" evidence="3">
    <location>
        <begin position="30"/>
        <end position="372"/>
    </location>
</feature>
<feature type="signal peptide" evidence="3">
    <location>
        <begin position="1"/>
        <end position="29"/>
    </location>
</feature>
<protein>
    <submittedName>
        <fullName evidence="4">Extracellular solute-binding protein</fullName>
    </submittedName>
</protein>
<accession>A0ABV9FDJ7</accession>
<name>A0ABV9FDJ7_9BACL</name>
<dbReference type="Pfam" id="PF13416">
    <property type="entry name" value="SBP_bac_8"/>
    <property type="match status" value="1"/>
</dbReference>
<feature type="region of interest" description="Disordered" evidence="2">
    <location>
        <begin position="31"/>
        <end position="60"/>
    </location>
</feature>
<evidence type="ECO:0000256" key="1">
    <source>
        <dbReference type="ARBA" id="ARBA00022729"/>
    </source>
</evidence>
<dbReference type="PANTHER" id="PTHR30006">
    <property type="entry name" value="THIAMINE-BINDING PERIPLASMIC PROTEIN-RELATED"/>
    <property type="match status" value="1"/>
</dbReference>
<dbReference type="SUPFAM" id="SSF53850">
    <property type="entry name" value="Periplasmic binding protein-like II"/>
    <property type="match status" value="1"/>
</dbReference>
<dbReference type="PROSITE" id="PS51257">
    <property type="entry name" value="PROKAR_LIPOPROTEIN"/>
    <property type="match status" value="1"/>
</dbReference>
<evidence type="ECO:0000313" key="5">
    <source>
        <dbReference type="Proteomes" id="UP001596028"/>
    </source>
</evidence>
<evidence type="ECO:0000256" key="3">
    <source>
        <dbReference type="SAM" id="SignalP"/>
    </source>
</evidence>
<keyword evidence="5" id="KW-1185">Reference proteome</keyword>
<dbReference type="Gene3D" id="3.40.190.10">
    <property type="entry name" value="Periplasmic binding protein-like II"/>
    <property type="match status" value="2"/>
</dbReference>
<organism evidence="4 5">
    <name type="scientific">Cohnella hongkongensis</name>
    <dbReference type="NCBI Taxonomy" id="178337"/>
    <lineage>
        <taxon>Bacteria</taxon>
        <taxon>Bacillati</taxon>
        <taxon>Bacillota</taxon>
        <taxon>Bacilli</taxon>
        <taxon>Bacillales</taxon>
        <taxon>Paenibacillaceae</taxon>
        <taxon>Cohnella</taxon>
    </lineage>
</organism>
<evidence type="ECO:0000256" key="2">
    <source>
        <dbReference type="SAM" id="MobiDB-lite"/>
    </source>
</evidence>
<gene>
    <name evidence="4" type="ORF">ACFO3S_08015</name>
</gene>